<dbReference type="Gene3D" id="3.30.428.10">
    <property type="entry name" value="HIT-like"/>
    <property type="match status" value="1"/>
</dbReference>
<dbReference type="InterPro" id="IPR026026">
    <property type="entry name" value="HIT_Hint"/>
</dbReference>
<dbReference type="EMBL" id="RJVQ01000002">
    <property type="protein sequence ID" value="RQW64147.1"/>
    <property type="molecule type" value="Genomic_DNA"/>
</dbReference>
<dbReference type="SUPFAM" id="SSF54197">
    <property type="entry name" value="HIT-like"/>
    <property type="match status" value="1"/>
</dbReference>
<comment type="caution">
    <text evidence="3">The sequence shown here is derived from an EMBL/GenBank/DDBJ whole genome shotgun (WGS) entry which is preliminary data.</text>
</comment>
<evidence type="ECO:0000313" key="4">
    <source>
        <dbReference type="Proteomes" id="UP000281112"/>
    </source>
</evidence>
<reference evidence="3 4" key="1">
    <citation type="submission" date="2018-11" db="EMBL/GenBank/DDBJ databases">
        <title>Vibrio LJC006 sp. nov., isolated from seawater during the bloom of the enteromorpha.</title>
        <authorList>
            <person name="Liang J."/>
        </authorList>
    </citation>
    <scope>NUCLEOTIDE SEQUENCE [LARGE SCALE GENOMIC DNA]</scope>
    <source>
        <strain evidence="3 4">LJC006</strain>
    </source>
</reference>
<comment type="caution">
    <text evidence="1">Lacks conserved residue(s) required for the propagation of feature annotation.</text>
</comment>
<evidence type="ECO:0000259" key="2">
    <source>
        <dbReference type="PROSITE" id="PS51084"/>
    </source>
</evidence>
<evidence type="ECO:0000256" key="1">
    <source>
        <dbReference type="PROSITE-ProRule" id="PRU00464"/>
    </source>
</evidence>
<gene>
    <name evidence="3" type="ORF">EES38_06035</name>
</gene>
<dbReference type="Pfam" id="PF01230">
    <property type="entry name" value="HIT"/>
    <property type="match status" value="1"/>
</dbReference>
<sequence>MPFQLHPRLAADTSIIGEFPLSLVLLHRDSAVPWIILVPKKQDLLEFHHLSIEEQHQFLRESQVISELLENEFHADKINLGALGNLVPQLHYHHIARYKTDIAWPGPVWGNTPGDFRAEDEQLELQHRITKSLEQFADFQAQ</sequence>
<keyword evidence="4" id="KW-1185">Reference proteome</keyword>
<organism evidence="3 4">
    <name type="scientific">Vibrio viridaestus</name>
    <dbReference type="NCBI Taxonomy" id="2487322"/>
    <lineage>
        <taxon>Bacteria</taxon>
        <taxon>Pseudomonadati</taxon>
        <taxon>Pseudomonadota</taxon>
        <taxon>Gammaproteobacteria</taxon>
        <taxon>Vibrionales</taxon>
        <taxon>Vibrionaceae</taxon>
        <taxon>Vibrio</taxon>
    </lineage>
</organism>
<protein>
    <submittedName>
        <fullName evidence="3">HIT domain-containing protein</fullName>
    </submittedName>
</protein>
<dbReference type="Proteomes" id="UP000281112">
    <property type="component" value="Unassembled WGS sequence"/>
</dbReference>
<dbReference type="GO" id="GO:0003824">
    <property type="term" value="F:catalytic activity"/>
    <property type="evidence" value="ECO:0007669"/>
    <property type="project" value="InterPro"/>
</dbReference>
<dbReference type="OrthoDB" id="9799145at2"/>
<dbReference type="InterPro" id="IPR036265">
    <property type="entry name" value="HIT-like_sf"/>
</dbReference>
<dbReference type="PIRSF" id="PIRSF000714">
    <property type="entry name" value="HIT"/>
    <property type="match status" value="1"/>
</dbReference>
<feature type="domain" description="HIT" evidence="2">
    <location>
        <begin position="2"/>
        <end position="104"/>
    </location>
</feature>
<evidence type="ECO:0000313" key="3">
    <source>
        <dbReference type="EMBL" id="RQW64147.1"/>
    </source>
</evidence>
<dbReference type="AlphaFoldDB" id="A0A3N9TIN1"/>
<name>A0A3N9TIN1_9VIBR</name>
<dbReference type="RefSeq" id="WP_124936266.1">
    <property type="nucleotide sequence ID" value="NZ_RJVQ01000002.1"/>
</dbReference>
<dbReference type="PROSITE" id="PS51084">
    <property type="entry name" value="HIT_2"/>
    <property type="match status" value="1"/>
</dbReference>
<proteinExistence type="predicted"/>
<accession>A0A3N9TIN1</accession>
<dbReference type="InterPro" id="IPR011146">
    <property type="entry name" value="HIT-like"/>
</dbReference>